<sequence length="426" mass="43115">MELFGWLFGTREIPGQAQAEFDHPKVYGEVESGPGVAAASRAAANWRDRVSAAFGAADGDLDRALKKFDVVMQGAAGEQAKDAVTPLSQATRQSIEVAAQVGAAVEQQAQGSADFKYAFPPPYQVPPDNIGWTDYVNPIAYGFKTEVRAAHEEHHDQVEAQARQQYETYTQASNDRANTVQRFDPPPTFTADVAPADTAPVHKVDPNPGYTGATTTTPASTGQPSSDRTGSPTEVPSRTPGQPIVPNGQSMSPVPQSPAESGSVWAMPPAAGTTPPLPGTGVPTSPGVGGGGFVGDAVISRASTSGPGVAGRVGGGTGPGRGVGGLGGSVLSPGGSSGGGGSTPGGAAAGDNVTTRGGAGAAAGGAGTGRGKREDEDKEHVNKYLAPTDDAWEELGLPKTAPPVFGDWAAQNPEGKPPRPPEKGAP</sequence>
<dbReference type="OrthoDB" id="3700732at2"/>
<feature type="compositionally biased region" description="Gly residues" evidence="2">
    <location>
        <begin position="308"/>
        <end position="328"/>
    </location>
</feature>
<feature type="region of interest" description="Disordered" evidence="2">
    <location>
        <begin position="304"/>
        <end position="426"/>
    </location>
</feature>
<dbReference type="AlphaFoldDB" id="A0A2N3Y8P4"/>
<keyword evidence="5" id="KW-1185">Reference proteome</keyword>
<evidence type="ECO:0000259" key="3">
    <source>
        <dbReference type="Pfam" id="PF00823"/>
    </source>
</evidence>
<comment type="caution">
    <text evidence="4">The sequence shown here is derived from an EMBL/GenBank/DDBJ whole genome shotgun (WGS) entry which is preliminary data.</text>
</comment>
<feature type="domain" description="PPE" evidence="3">
    <location>
        <begin position="30"/>
        <end position="178"/>
    </location>
</feature>
<feature type="compositionally biased region" description="Polar residues" evidence="2">
    <location>
        <begin position="227"/>
        <end position="240"/>
    </location>
</feature>
<dbReference type="Proteomes" id="UP000233786">
    <property type="component" value="Unassembled WGS sequence"/>
</dbReference>
<dbReference type="RefSeq" id="WP_010307176.1">
    <property type="nucleotide sequence ID" value="NZ_CP061007.1"/>
</dbReference>
<feature type="compositionally biased region" description="Low complexity" evidence="2">
    <location>
        <begin position="208"/>
        <end position="226"/>
    </location>
</feature>
<evidence type="ECO:0000313" key="4">
    <source>
        <dbReference type="EMBL" id="PKW19241.1"/>
    </source>
</evidence>
<feature type="compositionally biased region" description="Polar residues" evidence="2">
    <location>
        <begin position="247"/>
        <end position="260"/>
    </location>
</feature>
<feature type="compositionally biased region" description="Gly residues" evidence="2">
    <location>
        <begin position="335"/>
        <end position="348"/>
    </location>
</feature>
<feature type="compositionally biased region" description="Low complexity" evidence="2">
    <location>
        <begin position="266"/>
        <end position="280"/>
    </location>
</feature>
<reference evidence="4" key="1">
    <citation type="submission" date="2017-12" db="EMBL/GenBank/DDBJ databases">
        <title>Sequencing the genomes of 1000 Actinobacteria strains.</title>
        <authorList>
            <person name="Klenk H.-P."/>
        </authorList>
    </citation>
    <scope>NUCLEOTIDE SEQUENCE [LARGE SCALE GENOMIC DNA]</scope>
    <source>
        <strain evidence="4">DSM 44228</strain>
    </source>
</reference>
<protein>
    <submittedName>
        <fullName evidence="4">PPE family protein</fullName>
    </submittedName>
</protein>
<feature type="compositionally biased region" description="Basic and acidic residues" evidence="2">
    <location>
        <begin position="416"/>
        <end position="426"/>
    </location>
</feature>
<gene>
    <name evidence="4" type="ORF">A8926_7404</name>
</gene>
<dbReference type="STRING" id="994479.GCA_000194155_00765"/>
<comment type="similarity">
    <text evidence="1">Belongs to the mycobacterial PPE family.</text>
</comment>
<proteinExistence type="inferred from homology"/>
<dbReference type="EMBL" id="PJNB01000001">
    <property type="protein sequence ID" value="PKW19241.1"/>
    <property type="molecule type" value="Genomic_DNA"/>
</dbReference>
<evidence type="ECO:0000313" key="5">
    <source>
        <dbReference type="Proteomes" id="UP000233786"/>
    </source>
</evidence>
<feature type="compositionally biased region" description="Basic and acidic residues" evidence="2">
    <location>
        <begin position="371"/>
        <end position="382"/>
    </location>
</feature>
<dbReference type="InterPro" id="IPR038332">
    <property type="entry name" value="PPE_sf"/>
</dbReference>
<accession>A0A2N3Y8P4</accession>
<dbReference type="InterPro" id="IPR000030">
    <property type="entry name" value="PPE_dom"/>
</dbReference>
<feature type="region of interest" description="Disordered" evidence="2">
    <location>
        <begin position="178"/>
        <end position="280"/>
    </location>
</feature>
<dbReference type="Pfam" id="PF00823">
    <property type="entry name" value="PPE"/>
    <property type="match status" value="1"/>
</dbReference>
<dbReference type="SUPFAM" id="SSF140459">
    <property type="entry name" value="PE/PPE dimer-like"/>
    <property type="match status" value="1"/>
</dbReference>
<evidence type="ECO:0000256" key="2">
    <source>
        <dbReference type="SAM" id="MobiDB-lite"/>
    </source>
</evidence>
<name>A0A2N3Y8P4_SACSN</name>
<evidence type="ECO:0000256" key="1">
    <source>
        <dbReference type="ARBA" id="ARBA00010652"/>
    </source>
</evidence>
<feature type="compositionally biased region" description="Gly residues" evidence="2">
    <location>
        <begin position="357"/>
        <end position="369"/>
    </location>
</feature>
<dbReference type="Gene3D" id="1.20.1260.20">
    <property type="entry name" value="PPE superfamily"/>
    <property type="match status" value="1"/>
</dbReference>
<organism evidence="4 5">
    <name type="scientific">Saccharopolyspora spinosa</name>
    <dbReference type="NCBI Taxonomy" id="60894"/>
    <lineage>
        <taxon>Bacteria</taxon>
        <taxon>Bacillati</taxon>
        <taxon>Actinomycetota</taxon>
        <taxon>Actinomycetes</taxon>
        <taxon>Pseudonocardiales</taxon>
        <taxon>Pseudonocardiaceae</taxon>
        <taxon>Saccharopolyspora</taxon>
    </lineage>
</organism>